<dbReference type="InterPro" id="IPR008733">
    <property type="entry name" value="PEX11"/>
</dbReference>
<dbReference type="PANTHER" id="PTHR12652:SF50">
    <property type="entry name" value="PEROXIN 11"/>
    <property type="match status" value="1"/>
</dbReference>
<reference evidence="5" key="1">
    <citation type="submission" date="2020-05" db="EMBL/GenBank/DDBJ databases">
        <title>Phylogenomic resolution of chytrid fungi.</title>
        <authorList>
            <person name="Stajich J.E."/>
            <person name="Amses K."/>
            <person name="Simmons R."/>
            <person name="Seto K."/>
            <person name="Myers J."/>
            <person name="Bonds A."/>
            <person name="Quandt C.A."/>
            <person name="Barry K."/>
            <person name="Liu P."/>
            <person name="Grigoriev I."/>
            <person name="Longcore J.E."/>
            <person name="James T.Y."/>
        </authorList>
    </citation>
    <scope>NUCLEOTIDE SEQUENCE</scope>
    <source>
        <strain evidence="5">JEL0513</strain>
    </source>
</reference>
<evidence type="ECO:0000256" key="2">
    <source>
        <dbReference type="ARBA" id="ARBA00023136"/>
    </source>
</evidence>
<dbReference type="PANTHER" id="PTHR12652">
    <property type="entry name" value="PEROXISOMAL BIOGENESIS FACTOR 11"/>
    <property type="match status" value="1"/>
</dbReference>
<gene>
    <name evidence="5" type="primary">PEX11</name>
    <name evidence="5" type="ORF">HK100_011700</name>
</gene>
<dbReference type="EMBL" id="JADGJH010000757">
    <property type="protein sequence ID" value="KAJ3123156.1"/>
    <property type="molecule type" value="Genomic_DNA"/>
</dbReference>
<keyword evidence="3" id="KW-0576">Peroxisome</keyword>
<keyword evidence="2" id="KW-0472">Membrane</keyword>
<dbReference type="GO" id="GO:0005778">
    <property type="term" value="C:peroxisomal membrane"/>
    <property type="evidence" value="ECO:0007669"/>
    <property type="project" value="UniProtKB-SubCell"/>
</dbReference>
<dbReference type="GO" id="GO:0016559">
    <property type="term" value="P:peroxisome fission"/>
    <property type="evidence" value="ECO:0007669"/>
    <property type="project" value="InterPro"/>
</dbReference>
<organism evidence="5 6">
    <name type="scientific">Physocladia obscura</name>
    <dbReference type="NCBI Taxonomy" id="109957"/>
    <lineage>
        <taxon>Eukaryota</taxon>
        <taxon>Fungi</taxon>
        <taxon>Fungi incertae sedis</taxon>
        <taxon>Chytridiomycota</taxon>
        <taxon>Chytridiomycota incertae sedis</taxon>
        <taxon>Chytridiomycetes</taxon>
        <taxon>Chytridiales</taxon>
        <taxon>Chytriomycetaceae</taxon>
        <taxon>Physocladia</taxon>
    </lineage>
</organism>
<keyword evidence="1" id="KW-0962">Peroxisome biogenesis</keyword>
<evidence type="ECO:0000313" key="5">
    <source>
        <dbReference type="EMBL" id="KAJ3123156.1"/>
    </source>
</evidence>
<sequence length="236" mass="26213">MNTNELVDKTVRFLSTTVGRDRVNRFVQYFARFLAWHLQKNGSDKEVLARVAGLAAATAITRKVMRTGRQLEFARGIVKALAIKDDVIRITTIFKSVFMAAWLSFDTCQWIHSAGVYKFENIKEIGSRAFKCWLVALLFSFAGDIYKLQLNAKKISIESKIAKSEKAPADEAVIARRNIKALIAERSKLFITAVQDGVDIILPSAGLEYLSFDSGIVGLAGAFTSLLGGYAHWNSL</sequence>
<comment type="subcellular location">
    <subcellularLocation>
        <location evidence="4">Peroxisome membrane</location>
    </subcellularLocation>
</comment>
<keyword evidence="6" id="KW-1185">Reference proteome</keyword>
<evidence type="ECO:0000256" key="3">
    <source>
        <dbReference type="ARBA" id="ARBA00023140"/>
    </source>
</evidence>
<protein>
    <submittedName>
        <fullName evidence="5">Peroxisomal membrane protein PMP27</fullName>
    </submittedName>
</protein>
<name>A0AAD5T2B0_9FUNG</name>
<evidence type="ECO:0000256" key="1">
    <source>
        <dbReference type="ARBA" id="ARBA00022593"/>
    </source>
</evidence>
<comment type="caution">
    <text evidence="5">The sequence shown here is derived from an EMBL/GenBank/DDBJ whole genome shotgun (WGS) entry which is preliminary data.</text>
</comment>
<evidence type="ECO:0000256" key="4">
    <source>
        <dbReference type="ARBA" id="ARBA00046271"/>
    </source>
</evidence>
<dbReference type="Pfam" id="PF05648">
    <property type="entry name" value="PEX11"/>
    <property type="match status" value="1"/>
</dbReference>
<evidence type="ECO:0000313" key="6">
    <source>
        <dbReference type="Proteomes" id="UP001211907"/>
    </source>
</evidence>
<dbReference type="AlphaFoldDB" id="A0AAD5T2B0"/>
<proteinExistence type="predicted"/>
<accession>A0AAD5T2B0</accession>
<dbReference type="Proteomes" id="UP001211907">
    <property type="component" value="Unassembled WGS sequence"/>
</dbReference>